<evidence type="ECO:0000313" key="1">
    <source>
        <dbReference type="EMBL" id="KAI3780765.1"/>
    </source>
</evidence>
<proteinExistence type="predicted"/>
<gene>
    <name evidence="1" type="ORF">L2E82_10755</name>
</gene>
<evidence type="ECO:0000313" key="2">
    <source>
        <dbReference type="Proteomes" id="UP001055811"/>
    </source>
</evidence>
<dbReference type="EMBL" id="CM042010">
    <property type="protein sequence ID" value="KAI3780765.1"/>
    <property type="molecule type" value="Genomic_DNA"/>
</dbReference>
<accession>A0ACB9GBH5</accession>
<organism evidence="1 2">
    <name type="scientific">Cichorium intybus</name>
    <name type="common">Chicory</name>
    <dbReference type="NCBI Taxonomy" id="13427"/>
    <lineage>
        <taxon>Eukaryota</taxon>
        <taxon>Viridiplantae</taxon>
        <taxon>Streptophyta</taxon>
        <taxon>Embryophyta</taxon>
        <taxon>Tracheophyta</taxon>
        <taxon>Spermatophyta</taxon>
        <taxon>Magnoliopsida</taxon>
        <taxon>eudicotyledons</taxon>
        <taxon>Gunneridae</taxon>
        <taxon>Pentapetalae</taxon>
        <taxon>asterids</taxon>
        <taxon>campanulids</taxon>
        <taxon>Asterales</taxon>
        <taxon>Asteraceae</taxon>
        <taxon>Cichorioideae</taxon>
        <taxon>Cichorieae</taxon>
        <taxon>Cichoriinae</taxon>
        <taxon>Cichorium</taxon>
    </lineage>
</organism>
<comment type="caution">
    <text evidence="1">The sequence shown here is derived from an EMBL/GenBank/DDBJ whole genome shotgun (WGS) entry which is preliminary data.</text>
</comment>
<protein>
    <submittedName>
        <fullName evidence="1">Uncharacterized protein</fullName>
    </submittedName>
</protein>
<reference evidence="2" key="1">
    <citation type="journal article" date="2022" name="Mol. Ecol. Resour.">
        <title>The genomes of chicory, endive, great burdock and yacon provide insights into Asteraceae palaeo-polyploidization history and plant inulin production.</title>
        <authorList>
            <person name="Fan W."/>
            <person name="Wang S."/>
            <person name="Wang H."/>
            <person name="Wang A."/>
            <person name="Jiang F."/>
            <person name="Liu H."/>
            <person name="Zhao H."/>
            <person name="Xu D."/>
            <person name="Zhang Y."/>
        </authorList>
    </citation>
    <scope>NUCLEOTIDE SEQUENCE [LARGE SCALE GENOMIC DNA]</scope>
    <source>
        <strain evidence="2">cv. Punajuju</strain>
    </source>
</reference>
<sequence length="82" mass="9475">MSMQTTQRDIPKVDDAQKVLKIHTFRSKMQKRIYEIYGPLECHRGVSYKLKNSCPPCGMPPSMEADNVEYEVIHHLVLQVSV</sequence>
<name>A0ACB9GBH5_CICIN</name>
<dbReference type="Proteomes" id="UP001055811">
    <property type="component" value="Linkage Group LG02"/>
</dbReference>
<reference evidence="1 2" key="2">
    <citation type="journal article" date="2022" name="Mol. Ecol. Resour.">
        <title>The genomes of chicory, endive, great burdock and yacon provide insights into Asteraceae paleo-polyploidization history and plant inulin production.</title>
        <authorList>
            <person name="Fan W."/>
            <person name="Wang S."/>
            <person name="Wang H."/>
            <person name="Wang A."/>
            <person name="Jiang F."/>
            <person name="Liu H."/>
            <person name="Zhao H."/>
            <person name="Xu D."/>
            <person name="Zhang Y."/>
        </authorList>
    </citation>
    <scope>NUCLEOTIDE SEQUENCE [LARGE SCALE GENOMIC DNA]</scope>
    <source>
        <strain evidence="2">cv. Punajuju</strain>
        <tissue evidence="1">Leaves</tissue>
    </source>
</reference>
<keyword evidence="2" id="KW-1185">Reference proteome</keyword>